<organism evidence="1 3">
    <name type="scientific">Enterococcus canintestini</name>
    <dbReference type="NCBI Taxonomy" id="317010"/>
    <lineage>
        <taxon>Bacteria</taxon>
        <taxon>Bacillati</taxon>
        <taxon>Bacillota</taxon>
        <taxon>Bacilli</taxon>
        <taxon>Lactobacillales</taxon>
        <taxon>Enterococcaceae</taxon>
        <taxon>Enterococcus</taxon>
    </lineage>
</organism>
<reference evidence="2 4" key="2">
    <citation type="submission" date="2015-08" db="EMBL/GenBank/DDBJ databases">
        <title>Enterococcus genome sequence.</title>
        <authorList>
            <person name="Acedo J.Z."/>
            <person name="Vederas J.C."/>
        </authorList>
    </citation>
    <scope>NUCLEOTIDE SEQUENCE [LARGE SCALE GENOMIC DNA]</scope>
    <source>
        <strain evidence="2 4">49</strain>
    </source>
</reference>
<sequence>MQFDMEINASEFKEKKLKILANVPLNVIVKNDSGQLVEEFRTEPSQMLYDLAFLTDDMVVEVHLIPGNPVEFYPVVNAL</sequence>
<dbReference type="EMBL" id="LHUG01000006">
    <property type="protein sequence ID" value="PAB00663.1"/>
    <property type="molecule type" value="Genomic_DNA"/>
</dbReference>
<accession>A0A1L8RAE1</accession>
<name>A0A1L8RAE1_9ENTE</name>
<protein>
    <submittedName>
        <fullName evidence="1">Uncharacterized protein</fullName>
    </submittedName>
</protein>
<evidence type="ECO:0000313" key="3">
    <source>
        <dbReference type="Proteomes" id="UP000182835"/>
    </source>
</evidence>
<dbReference type="Proteomes" id="UP000216797">
    <property type="component" value="Unassembled WGS sequence"/>
</dbReference>
<dbReference type="OrthoDB" id="2339659at2"/>
<dbReference type="RefSeq" id="WP_071863701.1">
    <property type="nucleotide sequence ID" value="NZ_JBHLVQ010000015.1"/>
</dbReference>
<dbReference type="AlphaFoldDB" id="A0A1L8RAE1"/>
<reference evidence="1 3" key="1">
    <citation type="submission" date="2014-12" db="EMBL/GenBank/DDBJ databases">
        <title>Draft genome sequences of 29 type strains of Enterococci.</title>
        <authorList>
            <person name="Zhong Z."/>
            <person name="Sun Z."/>
            <person name="Liu W."/>
            <person name="Zhang W."/>
            <person name="Zhang H."/>
        </authorList>
    </citation>
    <scope>NUCLEOTIDE SEQUENCE [LARGE SCALE GENOMIC DNA]</scope>
    <source>
        <strain evidence="1 3">DSM 21207</strain>
    </source>
</reference>
<gene>
    <name evidence="2" type="ORF">AKL21_09250</name>
    <name evidence="1" type="ORF">RU96_GL000218</name>
</gene>
<dbReference type="STRING" id="317010.RU96_GL000218"/>
<dbReference type="Proteomes" id="UP000182835">
    <property type="component" value="Unassembled WGS sequence"/>
</dbReference>
<evidence type="ECO:0000313" key="2">
    <source>
        <dbReference type="EMBL" id="PAB00663.1"/>
    </source>
</evidence>
<evidence type="ECO:0000313" key="1">
    <source>
        <dbReference type="EMBL" id="OJG16751.1"/>
    </source>
</evidence>
<proteinExistence type="predicted"/>
<evidence type="ECO:0000313" key="4">
    <source>
        <dbReference type="Proteomes" id="UP000216797"/>
    </source>
</evidence>
<comment type="caution">
    <text evidence="1">The sequence shown here is derived from an EMBL/GenBank/DDBJ whole genome shotgun (WGS) entry which is preliminary data.</text>
</comment>
<keyword evidence="4" id="KW-1185">Reference proteome</keyword>
<dbReference type="EMBL" id="JXKG01000001">
    <property type="protein sequence ID" value="OJG16751.1"/>
    <property type="molecule type" value="Genomic_DNA"/>
</dbReference>